<evidence type="ECO:0000256" key="5">
    <source>
        <dbReference type="SAM" id="Phobius"/>
    </source>
</evidence>
<dbReference type="Pfam" id="PF13520">
    <property type="entry name" value="AA_permease_2"/>
    <property type="match status" value="1"/>
</dbReference>
<evidence type="ECO:0000256" key="2">
    <source>
        <dbReference type="ARBA" id="ARBA00022692"/>
    </source>
</evidence>
<organism evidence="6">
    <name type="scientific">Arcella intermedia</name>
    <dbReference type="NCBI Taxonomy" id="1963864"/>
    <lineage>
        <taxon>Eukaryota</taxon>
        <taxon>Amoebozoa</taxon>
        <taxon>Tubulinea</taxon>
        <taxon>Elardia</taxon>
        <taxon>Arcellinida</taxon>
        <taxon>Sphaerothecina</taxon>
        <taxon>Arcellidae</taxon>
        <taxon>Arcella</taxon>
    </lineage>
</organism>
<dbReference type="GO" id="GO:0015171">
    <property type="term" value="F:amino acid transmembrane transporter activity"/>
    <property type="evidence" value="ECO:0007669"/>
    <property type="project" value="TreeGrafter"/>
</dbReference>
<feature type="transmembrane region" description="Helical" evidence="5">
    <location>
        <begin position="157"/>
        <end position="177"/>
    </location>
</feature>
<keyword evidence="3 5" id="KW-1133">Transmembrane helix</keyword>
<feature type="transmembrane region" description="Helical" evidence="5">
    <location>
        <begin position="119"/>
        <end position="137"/>
    </location>
</feature>
<dbReference type="AlphaFoldDB" id="A0A6B2L8P6"/>
<dbReference type="EMBL" id="GIBP01004301">
    <property type="protein sequence ID" value="NDV33270.1"/>
    <property type="molecule type" value="Transcribed_RNA"/>
</dbReference>
<evidence type="ECO:0000256" key="4">
    <source>
        <dbReference type="ARBA" id="ARBA00023136"/>
    </source>
</evidence>
<evidence type="ECO:0000256" key="1">
    <source>
        <dbReference type="ARBA" id="ARBA00004141"/>
    </source>
</evidence>
<feature type="transmembrane region" description="Helical" evidence="5">
    <location>
        <begin position="183"/>
        <end position="205"/>
    </location>
</feature>
<feature type="transmembrane region" description="Helical" evidence="5">
    <location>
        <begin position="47"/>
        <end position="72"/>
    </location>
</feature>
<name>A0A6B2L8P6_9EUKA</name>
<proteinExistence type="predicted"/>
<dbReference type="Gene3D" id="1.20.1740.10">
    <property type="entry name" value="Amino acid/polyamine transporter I"/>
    <property type="match status" value="1"/>
</dbReference>
<keyword evidence="2 5" id="KW-0812">Transmembrane</keyword>
<dbReference type="GO" id="GO:0016020">
    <property type="term" value="C:membrane"/>
    <property type="evidence" value="ECO:0007669"/>
    <property type="project" value="UniProtKB-SubCell"/>
</dbReference>
<comment type="subcellular location">
    <subcellularLocation>
        <location evidence="1">Membrane</location>
        <topology evidence="1">Multi-pass membrane protein</topology>
    </subcellularLocation>
</comment>
<reference evidence="6" key="1">
    <citation type="journal article" date="2020" name="J. Eukaryot. Microbiol.">
        <title>De novo Sequencing, Assembly and Annotation of the Transcriptome for the Free-Living Testate Amoeba Arcella intermedia.</title>
        <authorList>
            <person name="Ribeiro G.M."/>
            <person name="Porfirio-Sousa A.L."/>
            <person name="Maurer-Alcala X.X."/>
            <person name="Katz L.A."/>
            <person name="Lahr D.J.G."/>
        </authorList>
    </citation>
    <scope>NUCLEOTIDE SEQUENCE</scope>
</reference>
<dbReference type="PANTHER" id="PTHR43243">
    <property type="entry name" value="INNER MEMBRANE TRANSPORTER YGJI-RELATED"/>
    <property type="match status" value="1"/>
</dbReference>
<feature type="transmembrane region" description="Helical" evidence="5">
    <location>
        <begin position="93"/>
        <end position="113"/>
    </location>
</feature>
<evidence type="ECO:0008006" key="7">
    <source>
        <dbReference type="Google" id="ProtNLM"/>
    </source>
</evidence>
<keyword evidence="4 5" id="KW-0472">Membrane</keyword>
<evidence type="ECO:0000256" key="3">
    <source>
        <dbReference type="ARBA" id="ARBA00022989"/>
    </source>
</evidence>
<accession>A0A6B2L8P6</accession>
<dbReference type="InterPro" id="IPR002293">
    <property type="entry name" value="AA/rel_permease1"/>
</dbReference>
<dbReference type="PANTHER" id="PTHR43243:SF11">
    <property type="entry name" value="AMINO ACID PERMEASE_ SLC12A DOMAIN-CONTAINING PROTEIN"/>
    <property type="match status" value="1"/>
</dbReference>
<protein>
    <recommendedName>
        <fullName evidence="7">Amino acid permease/ SLC12A domain-containing protein</fullName>
    </recommendedName>
</protein>
<evidence type="ECO:0000313" key="6">
    <source>
        <dbReference type="EMBL" id="NDV33270.1"/>
    </source>
</evidence>
<feature type="transmembrane region" description="Helical" evidence="5">
    <location>
        <begin position="7"/>
        <end position="27"/>
    </location>
</feature>
<sequence length="350" mass="39423">MWVCVAFFNPVVTLLGLSIIDMTTFVSNQRVILARMGEVSGGVWLQYVVSVDAFLVLSGAVLTGYVGITGLVHRMALDRLLPSFLLHKNSLRGTNHWIIIAFFLTTSSLFLIVNNNVNVLSGVYTVSFLSVMSLFALGNMLLKYKRSHLPREVKTKWVFVLLALGSVISALIGNIVLDPTVLKFFAIYFGATMVIVITMIGRVTILRFMLFFLSKIKSCSPFTERLKKTAQGIRNRELVFYTRQGDLHVLNKALMYVRENESSNRLTVVHAYEHESLIPPNLKANVKFLDHLYPKIRVDLLLVKSKFSPQLTDFVASVLQVPKNYMFMACPNTKFPHNIGDFGGVRLITH</sequence>